<dbReference type="InterPro" id="IPR050382">
    <property type="entry name" value="MFS_Na/Anion_cotransporter"/>
</dbReference>
<feature type="transmembrane region" description="Helical" evidence="6">
    <location>
        <begin position="340"/>
        <end position="365"/>
    </location>
</feature>
<feature type="transmembrane region" description="Helical" evidence="6">
    <location>
        <begin position="283"/>
        <end position="300"/>
    </location>
</feature>
<evidence type="ECO:0000256" key="4">
    <source>
        <dbReference type="ARBA" id="ARBA00022989"/>
    </source>
</evidence>
<evidence type="ECO:0000256" key="1">
    <source>
        <dbReference type="ARBA" id="ARBA00004651"/>
    </source>
</evidence>
<evidence type="ECO:0000313" key="8">
    <source>
        <dbReference type="EMBL" id="AXI08594.1"/>
    </source>
</evidence>
<accession>A0A345PF14</accession>
<evidence type="ECO:0000256" key="2">
    <source>
        <dbReference type="ARBA" id="ARBA00022448"/>
    </source>
</evidence>
<feature type="transmembrane region" description="Helical" evidence="6">
    <location>
        <begin position="37"/>
        <end position="59"/>
    </location>
</feature>
<dbReference type="OrthoDB" id="9773404at2"/>
<dbReference type="PANTHER" id="PTHR11662:SF399">
    <property type="entry name" value="FI19708P1-RELATED"/>
    <property type="match status" value="1"/>
</dbReference>
<keyword evidence="4 6" id="KW-1133">Transmembrane helix</keyword>
<dbReference type="Gene3D" id="1.20.1250.20">
    <property type="entry name" value="MFS general substrate transporter like domains"/>
    <property type="match status" value="2"/>
</dbReference>
<dbReference type="InterPro" id="IPR011701">
    <property type="entry name" value="MFS"/>
</dbReference>
<dbReference type="Pfam" id="PF07690">
    <property type="entry name" value="MFS_1"/>
    <property type="match status" value="1"/>
</dbReference>
<keyword evidence="9" id="KW-1185">Reference proteome</keyword>
<feature type="transmembrane region" description="Helical" evidence="6">
    <location>
        <begin position="306"/>
        <end position="328"/>
    </location>
</feature>
<dbReference type="Proteomes" id="UP000253908">
    <property type="component" value="Chromosome"/>
</dbReference>
<dbReference type="RefSeq" id="WP_114915890.1">
    <property type="nucleotide sequence ID" value="NZ_CP024848.1"/>
</dbReference>
<evidence type="ECO:0000256" key="3">
    <source>
        <dbReference type="ARBA" id="ARBA00022692"/>
    </source>
</evidence>
<feature type="transmembrane region" description="Helical" evidence="6">
    <location>
        <begin position="165"/>
        <end position="185"/>
    </location>
</feature>
<keyword evidence="5 6" id="KW-0472">Membrane</keyword>
<feature type="domain" description="Major facilitator superfamily (MFS) profile" evidence="7">
    <location>
        <begin position="12"/>
        <end position="397"/>
    </location>
</feature>
<feature type="transmembrane region" description="Helical" evidence="6">
    <location>
        <begin position="139"/>
        <end position="159"/>
    </location>
</feature>
<sequence length="405" mass="44258">MSQEKPKNNVMLIISIMLGYALTYMDKNMISTAIIPLKAELSLTASQSGLLMSMFFIGYTVMQFPSGWLSDKIGPKKVLLISIGTILIATIFFGFVSTLVLLMVIRLISGLGHAGVPTSSTKVVANNIQPKQKMFVQSLILSTSGIGGILAFTLGSSLININWRYAYFGLAILYVVSIIMIFIFFPKESKNPNGEQLKKADKVPISVVFKDKNVFILFAALLFLNIVLYGYLSWLPSLYEANFGFGIKEISIILSTNAILMSVGALSSSFLVNKVFKGNDKRFALISIIVCALACIVFAMTNSLTISIIMMFIFTLSSNAVFVTLFSWPHKLIRQEVIGSSIAIINMGSTIGGFLAPTITGYLITVFGGNYNVAFIAMGISALVSGFVILLVRTKPVTTRKYNYN</sequence>
<dbReference type="GO" id="GO:0022857">
    <property type="term" value="F:transmembrane transporter activity"/>
    <property type="evidence" value="ECO:0007669"/>
    <property type="project" value="InterPro"/>
</dbReference>
<dbReference type="AlphaFoldDB" id="A0A345PF14"/>
<organism evidence="8 9">
    <name type="scientific">Oceanobacillus zhaokaii</name>
    <dbReference type="NCBI Taxonomy" id="2052660"/>
    <lineage>
        <taxon>Bacteria</taxon>
        <taxon>Bacillati</taxon>
        <taxon>Bacillota</taxon>
        <taxon>Bacilli</taxon>
        <taxon>Bacillales</taxon>
        <taxon>Bacillaceae</taxon>
        <taxon>Oceanobacillus</taxon>
    </lineage>
</organism>
<dbReference type="PROSITE" id="PS50850">
    <property type="entry name" value="MFS"/>
    <property type="match status" value="1"/>
</dbReference>
<dbReference type="PANTHER" id="PTHR11662">
    <property type="entry name" value="SOLUTE CARRIER FAMILY 17"/>
    <property type="match status" value="1"/>
</dbReference>
<feature type="transmembrane region" description="Helical" evidence="6">
    <location>
        <begin position="252"/>
        <end position="271"/>
    </location>
</feature>
<reference evidence="9" key="1">
    <citation type="submission" date="2017-11" db="EMBL/GenBank/DDBJ databases">
        <authorList>
            <person name="Zhu W."/>
        </authorList>
    </citation>
    <scope>NUCLEOTIDE SEQUENCE [LARGE SCALE GENOMIC DNA]</scope>
    <source>
        <strain evidence="9">160</strain>
    </source>
</reference>
<name>A0A345PF14_9BACI</name>
<keyword evidence="3 6" id="KW-0812">Transmembrane</keyword>
<evidence type="ECO:0000313" key="9">
    <source>
        <dbReference type="Proteomes" id="UP000253908"/>
    </source>
</evidence>
<dbReference type="KEGG" id="ocn:CUC15_06540"/>
<proteinExistence type="predicted"/>
<evidence type="ECO:0000256" key="5">
    <source>
        <dbReference type="ARBA" id="ARBA00023136"/>
    </source>
</evidence>
<dbReference type="EMBL" id="CP024848">
    <property type="protein sequence ID" value="AXI08594.1"/>
    <property type="molecule type" value="Genomic_DNA"/>
</dbReference>
<protein>
    <submittedName>
        <fullName evidence="8">MFS transporter</fullName>
    </submittedName>
</protein>
<gene>
    <name evidence="8" type="ORF">CUC15_06540</name>
</gene>
<feature type="transmembrane region" description="Helical" evidence="6">
    <location>
        <begin position="6"/>
        <end position="25"/>
    </location>
</feature>
<dbReference type="InterPro" id="IPR020846">
    <property type="entry name" value="MFS_dom"/>
</dbReference>
<comment type="subcellular location">
    <subcellularLocation>
        <location evidence="1">Cell membrane</location>
        <topology evidence="1">Multi-pass membrane protein</topology>
    </subcellularLocation>
</comment>
<dbReference type="SUPFAM" id="SSF103473">
    <property type="entry name" value="MFS general substrate transporter"/>
    <property type="match status" value="1"/>
</dbReference>
<evidence type="ECO:0000256" key="6">
    <source>
        <dbReference type="SAM" id="Phobius"/>
    </source>
</evidence>
<dbReference type="GO" id="GO:0005886">
    <property type="term" value="C:plasma membrane"/>
    <property type="evidence" value="ECO:0007669"/>
    <property type="project" value="UniProtKB-SubCell"/>
</dbReference>
<evidence type="ECO:0000259" key="7">
    <source>
        <dbReference type="PROSITE" id="PS50850"/>
    </source>
</evidence>
<feature type="transmembrane region" description="Helical" evidence="6">
    <location>
        <begin position="79"/>
        <end position="105"/>
    </location>
</feature>
<keyword evidence="2" id="KW-0813">Transport</keyword>
<dbReference type="InterPro" id="IPR036259">
    <property type="entry name" value="MFS_trans_sf"/>
</dbReference>
<feature type="transmembrane region" description="Helical" evidence="6">
    <location>
        <begin position="214"/>
        <end position="232"/>
    </location>
</feature>
<feature type="transmembrane region" description="Helical" evidence="6">
    <location>
        <begin position="371"/>
        <end position="392"/>
    </location>
</feature>